<dbReference type="AlphaFoldDB" id="A0A1I6SFY5"/>
<dbReference type="PANTHER" id="PTHR13947">
    <property type="entry name" value="GNAT FAMILY N-ACETYLTRANSFERASE"/>
    <property type="match status" value="1"/>
</dbReference>
<accession>A0A1I6SFY5</accession>
<dbReference type="Gene3D" id="3.40.630.30">
    <property type="match status" value="1"/>
</dbReference>
<protein>
    <submittedName>
        <fullName evidence="3">Ribosomal protein S18 acetylase RimI</fullName>
    </submittedName>
</protein>
<keyword evidence="4" id="KW-1185">Reference proteome</keyword>
<feature type="domain" description="N-acetyltransferase" evidence="2">
    <location>
        <begin position="11"/>
        <end position="169"/>
    </location>
</feature>
<dbReference type="Proteomes" id="UP000199392">
    <property type="component" value="Unassembled WGS sequence"/>
</dbReference>
<sequence length="171" mass="18967">MSMLQAAGKTIELRPYGPGDRVWLVRQHAELYARDEGFDATFGALVESILKDFEANHDPARERGWIACDGPVRLGSIFCVDAGEADGEAVAKLRLFLLLPEARGRGLGQRLLDTCMGFARDVGYSRMTLWTHESHRAACALYARNGFSLVSSVPVTSFGVRLVEQHWERAI</sequence>
<dbReference type="RefSeq" id="WP_425425929.1">
    <property type="nucleotide sequence ID" value="NZ_FNCL01000004.1"/>
</dbReference>
<dbReference type="Pfam" id="PF00583">
    <property type="entry name" value="Acetyltransf_1"/>
    <property type="match status" value="1"/>
</dbReference>
<reference evidence="4" key="1">
    <citation type="submission" date="2016-10" db="EMBL/GenBank/DDBJ databases">
        <authorList>
            <person name="Varghese N."/>
            <person name="Submissions S."/>
        </authorList>
    </citation>
    <scope>NUCLEOTIDE SEQUENCE [LARGE SCALE GENOMIC DNA]</scope>
    <source>
        <strain evidence="4">DSM 26894</strain>
    </source>
</reference>
<evidence type="ECO:0000259" key="2">
    <source>
        <dbReference type="PROSITE" id="PS51186"/>
    </source>
</evidence>
<dbReference type="EMBL" id="FOZW01000004">
    <property type="protein sequence ID" value="SFS75829.1"/>
    <property type="molecule type" value="Genomic_DNA"/>
</dbReference>
<evidence type="ECO:0000256" key="1">
    <source>
        <dbReference type="ARBA" id="ARBA00022679"/>
    </source>
</evidence>
<dbReference type="InterPro" id="IPR000182">
    <property type="entry name" value="GNAT_dom"/>
</dbReference>
<dbReference type="InterPro" id="IPR016181">
    <property type="entry name" value="Acyl_CoA_acyltransferase"/>
</dbReference>
<gene>
    <name evidence="3" type="ORF">SAMN04488050_104347</name>
</gene>
<organism evidence="3 4">
    <name type="scientific">Alloyangia pacifica</name>
    <dbReference type="NCBI Taxonomy" id="311180"/>
    <lineage>
        <taxon>Bacteria</taxon>
        <taxon>Pseudomonadati</taxon>
        <taxon>Pseudomonadota</taxon>
        <taxon>Alphaproteobacteria</taxon>
        <taxon>Rhodobacterales</taxon>
        <taxon>Roseobacteraceae</taxon>
        <taxon>Alloyangia</taxon>
    </lineage>
</organism>
<dbReference type="CDD" id="cd04301">
    <property type="entry name" value="NAT_SF"/>
    <property type="match status" value="1"/>
</dbReference>
<dbReference type="GO" id="GO:0005840">
    <property type="term" value="C:ribosome"/>
    <property type="evidence" value="ECO:0007669"/>
    <property type="project" value="UniProtKB-KW"/>
</dbReference>
<name>A0A1I6SFY5_9RHOB</name>
<keyword evidence="3" id="KW-0689">Ribosomal protein</keyword>
<dbReference type="PROSITE" id="PS51186">
    <property type="entry name" value="GNAT"/>
    <property type="match status" value="1"/>
</dbReference>
<dbReference type="GO" id="GO:0008080">
    <property type="term" value="F:N-acetyltransferase activity"/>
    <property type="evidence" value="ECO:0007669"/>
    <property type="project" value="InterPro"/>
</dbReference>
<dbReference type="SUPFAM" id="SSF55729">
    <property type="entry name" value="Acyl-CoA N-acyltransferases (Nat)"/>
    <property type="match status" value="1"/>
</dbReference>
<keyword evidence="1" id="KW-0808">Transferase</keyword>
<dbReference type="PANTHER" id="PTHR13947:SF37">
    <property type="entry name" value="LD18367P"/>
    <property type="match status" value="1"/>
</dbReference>
<evidence type="ECO:0000313" key="4">
    <source>
        <dbReference type="Proteomes" id="UP000199392"/>
    </source>
</evidence>
<evidence type="ECO:0000313" key="3">
    <source>
        <dbReference type="EMBL" id="SFS75829.1"/>
    </source>
</evidence>
<keyword evidence="3" id="KW-0687">Ribonucleoprotein</keyword>
<dbReference type="InterPro" id="IPR050769">
    <property type="entry name" value="NAT_camello-type"/>
</dbReference>
<proteinExistence type="predicted"/>
<dbReference type="STRING" id="311180.SAMN04488050_104347"/>